<comment type="caution">
    <text evidence="2">The sequence shown here is derived from an EMBL/GenBank/DDBJ whole genome shotgun (WGS) entry which is preliminary data.</text>
</comment>
<sequence>MKSQSILIGAIAAIATLGSSFSAQADSRKAYCQYFPNSSQTAKVSMPCIFSMRQGAITVKWEDGVSDSFKPIPERPFVYTDERGGLVYQQWGEKDMNGIRARILKMENGAIYIWGS</sequence>
<dbReference type="AlphaFoldDB" id="A0A9X4RLC5"/>
<name>A0A9X4RLC5_9CYAN</name>
<proteinExistence type="predicted"/>
<organism evidence="2 3">
    <name type="scientific">Pseudanabaena catenata USMAC16</name>
    <dbReference type="NCBI Taxonomy" id="1855837"/>
    <lineage>
        <taxon>Bacteria</taxon>
        <taxon>Bacillati</taxon>
        <taxon>Cyanobacteriota</taxon>
        <taxon>Cyanophyceae</taxon>
        <taxon>Pseudanabaenales</taxon>
        <taxon>Pseudanabaenaceae</taxon>
        <taxon>Pseudanabaena</taxon>
    </lineage>
</organism>
<dbReference type="Proteomes" id="UP001152872">
    <property type="component" value="Unassembled WGS sequence"/>
</dbReference>
<dbReference type="RefSeq" id="WP_009626915.1">
    <property type="nucleotide sequence ID" value="NZ_VBTY01000066.1"/>
</dbReference>
<feature type="chain" id="PRO_5040881695" evidence="1">
    <location>
        <begin position="26"/>
        <end position="116"/>
    </location>
</feature>
<protein>
    <submittedName>
        <fullName evidence="2">Uncharacterized protein</fullName>
    </submittedName>
</protein>
<accession>A0A9X4RLC5</accession>
<keyword evidence="3" id="KW-1185">Reference proteome</keyword>
<evidence type="ECO:0000313" key="3">
    <source>
        <dbReference type="Proteomes" id="UP001152872"/>
    </source>
</evidence>
<feature type="signal peptide" evidence="1">
    <location>
        <begin position="1"/>
        <end position="25"/>
    </location>
</feature>
<reference evidence="2" key="1">
    <citation type="submission" date="2019-05" db="EMBL/GenBank/DDBJ databases">
        <title>Whole genome sequencing of Pseudanabaena catenata USMAC16.</title>
        <authorList>
            <person name="Khan Z."/>
            <person name="Omar W.M."/>
            <person name="Convey P."/>
            <person name="Merican F."/>
            <person name="Najimudin N."/>
        </authorList>
    </citation>
    <scope>NUCLEOTIDE SEQUENCE</scope>
    <source>
        <strain evidence="2">USMAC16</strain>
    </source>
</reference>
<gene>
    <name evidence="2" type="ORF">FEV09_09640</name>
</gene>
<evidence type="ECO:0000256" key="1">
    <source>
        <dbReference type="SAM" id="SignalP"/>
    </source>
</evidence>
<dbReference type="EMBL" id="VBTY01000066">
    <property type="protein sequence ID" value="MDG3494819.1"/>
    <property type="molecule type" value="Genomic_DNA"/>
</dbReference>
<keyword evidence="1" id="KW-0732">Signal</keyword>
<evidence type="ECO:0000313" key="2">
    <source>
        <dbReference type="EMBL" id="MDG3494819.1"/>
    </source>
</evidence>